<dbReference type="EMBL" id="FNNF01000033">
    <property type="protein sequence ID" value="SDW67262.1"/>
    <property type="molecule type" value="Genomic_DNA"/>
</dbReference>
<keyword evidence="2" id="KW-0808">Transferase</keyword>
<dbReference type="CDD" id="cd06661">
    <property type="entry name" value="GGCT_like"/>
    <property type="match status" value="1"/>
</dbReference>
<dbReference type="InterPro" id="IPR036568">
    <property type="entry name" value="GGCT-like_sf"/>
</dbReference>
<dbReference type="eggNOG" id="COG2105">
    <property type="taxonomic scope" value="Bacteria"/>
</dbReference>
<dbReference type="SUPFAM" id="SSF110857">
    <property type="entry name" value="Gamma-glutamyl cyclotransferase-like"/>
    <property type="match status" value="1"/>
</dbReference>
<reference evidence="2 3" key="1">
    <citation type="submission" date="2016-10" db="EMBL/GenBank/DDBJ databases">
        <authorList>
            <person name="de Groot N.N."/>
        </authorList>
    </citation>
    <scope>NUCLEOTIDE SEQUENCE [LARGE SCALE GENOMIC DNA]</scope>
    <source>
        <strain evidence="2 3">S3b</strain>
    </source>
</reference>
<proteinExistence type="predicted"/>
<protein>
    <submittedName>
        <fullName evidence="2">Uncharacterized conserved protein YtfP, gamma-glutamylcyclotransferase (GGCT)/AIG2-like family</fullName>
    </submittedName>
</protein>
<dbReference type="InterPro" id="IPR009288">
    <property type="entry name" value="AIG2-like_dom"/>
</dbReference>
<dbReference type="OrthoDB" id="8538589at2"/>
<dbReference type="AlphaFoldDB" id="A0A1H2VG50"/>
<dbReference type="GO" id="GO:0016740">
    <property type="term" value="F:transferase activity"/>
    <property type="evidence" value="ECO:0007669"/>
    <property type="project" value="UniProtKB-KW"/>
</dbReference>
<evidence type="ECO:0000313" key="2">
    <source>
        <dbReference type="EMBL" id="SDW67262.1"/>
    </source>
</evidence>
<dbReference type="Gene3D" id="3.10.490.10">
    <property type="entry name" value="Gamma-glutamyl cyclotransferase-like"/>
    <property type="match status" value="2"/>
</dbReference>
<evidence type="ECO:0000313" key="3">
    <source>
        <dbReference type="Proteomes" id="UP000182429"/>
    </source>
</evidence>
<organism evidence="2 3">
    <name type="scientific">Kandleria vitulina</name>
    <dbReference type="NCBI Taxonomy" id="1630"/>
    <lineage>
        <taxon>Bacteria</taxon>
        <taxon>Bacillati</taxon>
        <taxon>Bacillota</taxon>
        <taxon>Erysipelotrichia</taxon>
        <taxon>Erysipelotrichales</taxon>
        <taxon>Coprobacillaceae</taxon>
        <taxon>Kandleria</taxon>
    </lineage>
</organism>
<evidence type="ECO:0000259" key="1">
    <source>
        <dbReference type="Pfam" id="PF06094"/>
    </source>
</evidence>
<dbReference type="RefSeq" id="WP_074687047.1">
    <property type="nucleotide sequence ID" value="NZ_FNNF01000033.1"/>
</dbReference>
<accession>A0A1H2VG50</accession>
<dbReference type="InterPro" id="IPR013024">
    <property type="entry name" value="GGCT-like"/>
</dbReference>
<gene>
    <name evidence="2" type="ORF">SAMN04487759_1331</name>
</gene>
<sequence>MVHVDEIMSCHTIDESMILRMYEYRQGGYYIIDGEKEMVTRKMAHLLLMFSQKDHRYLKETLLTLKEVIHDHVPPEDLLLFFEEGIEKIWDFSLKAIVNEEIKRMRRVFAQTFYREDRSILIEELLKRRDTQYLFAYGTLMKGERHHVYMNDDAFIGEAFLSGYQLYELGKFPGLVKEDGCLLGEIYRVDDQERKMIDQLEGSRYKIAHDFVLTDDEAYYVYFYIYEPPAYRHYPKSYTINGKWTYFTNYRYVWLMCYDVNLSPEHFMTQLDNQLIIPVQEKKKELPYELYFAKKNEKWDGAAAYLDMNKFDSSYAMGYLITRSQYEAIKREYGDSYEEQVLGYDSFGIAEVVLTGRYRYDEEKPSMHYIAEMADGLRLDFQLDEDQLHDYLYYFDTPYD</sequence>
<name>A0A1H2VG50_9FIRM</name>
<feature type="domain" description="Gamma-glutamylcyclotransferase AIG2-like" evidence="1">
    <location>
        <begin position="134"/>
        <end position="233"/>
    </location>
</feature>
<dbReference type="Proteomes" id="UP000182429">
    <property type="component" value="Unassembled WGS sequence"/>
</dbReference>
<dbReference type="STRING" id="1630.SAMN05216514_102185"/>
<dbReference type="Pfam" id="PF06094">
    <property type="entry name" value="GGACT"/>
    <property type="match status" value="1"/>
</dbReference>